<sequence>MNSHLASKPHGIVAAVDGSAGSRTAAVWAAREAAMRGLPLTVVHAQTLDDLIVWADWPVPEEYLTARAKQVAEVMNAALGVVHAALAGGRAVPVKEMVVPGSDAQVLIDVSKEADMIVVGRRGLGALEGLLLGSTSFALVHHSHCPVVVLHDGGDEVGPMPPASAPIVVGVDGSPASEQAVSIAFEEASFRNVELIAVHTWMNPADFYVDFDSTAAADQASEELAQRLAGWGERYPDVVVRRVVGQDNPAHRLIEESRDAQLLVVGSRGRGGFAGMLLGSVSWAVAQAARVPVMVARPS</sequence>
<dbReference type="Proteomes" id="UP000252008">
    <property type="component" value="Unassembled WGS sequence"/>
</dbReference>
<dbReference type="InterPro" id="IPR006016">
    <property type="entry name" value="UspA"/>
</dbReference>
<evidence type="ECO:0000256" key="1">
    <source>
        <dbReference type="ARBA" id="ARBA00008791"/>
    </source>
</evidence>
<keyword evidence="2" id="KW-0547">Nucleotide-binding</keyword>
<accession>A0A375YMZ9</accession>
<evidence type="ECO:0000256" key="2">
    <source>
        <dbReference type="ARBA" id="ARBA00022741"/>
    </source>
</evidence>
<dbReference type="SUPFAM" id="SSF52402">
    <property type="entry name" value="Adenine nucleotide alpha hydrolases-like"/>
    <property type="match status" value="2"/>
</dbReference>
<name>A0A375YMZ9_MYCPF</name>
<dbReference type="InterPro" id="IPR014729">
    <property type="entry name" value="Rossmann-like_a/b/a_fold"/>
</dbReference>
<dbReference type="Pfam" id="PF00582">
    <property type="entry name" value="Usp"/>
    <property type="match status" value="2"/>
</dbReference>
<evidence type="ECO:0000256" key="3">
    <source>
        <dbReference type="ARBA" id="ARBA00022840"/>
    </source>
</evidence>
<dbReference type="GO" id="GO:0005524">
    <property type="term" value="F:ATP binding"/>
    <property type="evidence" value="ECO:0007669"/>
    <property type="project" value="UniProtKB-KW"/>
</dbReference>
<comment type="similarity">
    <text evidence="1">Belongs to the universal stress protein A family.</text>
</comment>
<dbReference type="Gene3D" id="3.40.50.620">
    <property type="entry name" value="HUPs"/>
    <property type="match status" value="2"/>
</dbReference>
<dbReference type="PANTHER" id="PTHR46268:SF27">
    <property type="entry name" value="UNIVERSAL STRESS PROTEIN RV2623"/>
    <property type="match status" value="1"/>
</dbReference>
<dbReference type="PRINTS" id="PR01438">
    <property type="entry name" value="UNVRSLSTRESS"/>
</dbReference>
<gene>
    <name evidence="5" type="ORF">MPP7335_04266</name>
</gene>
<feature type="domain" description="UspA" evidence="4">
    <location>
        <begin position="12"/>
        <end position="151"/>
    </location>
</feature>
<evidence type="ECO:0000313" key="5">
    <source>
        <dbReference type="EMBL" id="SRX82506.1"/>
    </source>
</evidence>
<proteinExistence type="inferred from homology"/>
<dbReference type="STRING" id="39692.BST38_19485"/>
<dbReference type="InterPro" id="IPR006015">
    <property type="entry name" value="Universal_stress_UspA"/>
</dbReference>
<organism evidence="5 6">
    <name type="scientific">Mycolicibacterium parafortuitum</name>
    <name type="common">Mycobacterium parafortuitum</name>
    <dbReference type="NCBI Taxonomy" id="39692"/>
    <lineage>
        <taxon>Bacteria</taxon>
        <taxon>Bacillati</taxon>
        <taxon>Actinomycetota</taxon>
        <taxon>Actinomycetes</taxon>
        <taxon>Mycobacteriales</taxon>
        <taxon>Mycobacteriaceae</taxon>
        <taxon>Mycolicibacterium</taxon>
    </lineage>
</organism>
<evidence type="ECO:0000259" key="4">
    <source>
        <dbReference type="Pfam" id="PF00582"/>
    </source>
</evidence>
<dbReference type="EMBL" id="UEGS01000001">
    <property type="protein sequence ID" value="SRX82506.1"/>
    <property type="molecule type" value="Genomic_DNA"/>
</dbReference>
<protein>
    <submittedName>
        <fullName evidence="5">Universal stress protein family protein [Mycobacterium tuberculosis H37Rv]</fullName>
    </submittedName>
</protein>
<feature type="domain" description="UspA" evidence="4">
    <location>
        <begin position="166"/>
        <end position="297"/>
    </location>
</feature>
<dbReference type="PANTHER" id="PTHR46268">
    <property type="entry name" value="STRESS RESPONSE PROTEIN NHAX"/>
    <property type="match status" value="1"/>
</dbReference>
<reference evidence="5 6" key="1">
    <citation type="submission" date="2018-05" db="EMBL/GenBank/DDBJ databases">
        <authorList>
            <consortium name="IHU Genomes"/>
        </authorList>
    </citation>
    <scope>NUCLEOTIDE SEQUENCE [LARGE SCALE GENOMIC DNA]</scope>
    <source>
        <strain evidence="5 6">P7335</strain>
    </source>
</reference>
<keyword evidence="6" id="KW-1185">Reference proteome</keyword>
<evidence type="ECO:0000313" key="6">
    <source>
        <dbReference type="Proteomes" id="UP000252008"/>
    </source>
</evidence>
<dbReference type="AlphaFoldDB" id="A0A375YMZ9"/>
<dbReference type="RefSeq" id="WP_083145101.1">
    <property type="nucleotide sequence ID" value="NZ_MVID01000019.1"/>
</dbReference>
<keyword evidence="3" id="KW-0067">ATP-binding</keyword>